<dbReference type="InterPro" id="IPR036249">
    <property type="entry name" value="Thioredoxin-like_sf"/>
</dbReference>
<evidence type="ECO:0000256" key="2">
    <source>
        <dbReference type="ARBA" id="ARBA00022559"/>
    </source>
</evidence>
<dbReference type="GO" id="GO:0008379">
    <property type="term" value="F:thioredoxin peroxidase activity"/>
    <property type="evidence" value="ECO:0007669"/>
    <property type="project" value="TreeGrafter"/>
</dbReference>
<dbReference type="InterPro" id="IPR050217">
    <property type="entry name" value="Peroxiredoxin"/>
</dbReference>
<evidence type="ECO:0000256" key="5">
    <source>
        <dbReference type="ARBA" id="ARBA00023284"/>
    </source>
</evidence>
<dbReference type="GO" id="GO:0006979">
    <property type="term" value="P:response to oxidative stress"/>
    <property type="evidence" value="ECO:0007669"/>
    <property type="project" value="TreeGrafter"/>
</dbReference>
<dbReference type="PANTHER" id="PTHR10681">
    <property type="entry name" value="THIOREDOXIN PEROXIDASE"/>
    <property type="match status" value="1"/>
</dbReference>
<dbReference type="RefSeq" id="WP_072844731.1">
    <property type="nucleotide sequence ID" value="NZ_FNAB01000004.1"/>
</dbReference>
<dbReference type="GO" id="GO:0005829">
    <property type="term" value="C:cytosol"/>
    <property type="evidence" value="ECO:0007669"/>
    <property type="project" value="TreeGrafter"/>
</dbReference>
<protein>
    <submittedName>
        <fullName evidence="11">Alkyl hydroperoxide reductase subunit AhpC (Peroxiredoxin)</fullName>
    </submittedName>
</protein>
<keyword evidence="4" id="KW-0560">Oxidoreductase</keyword>
<evidence type="ECO:0000313" key="12">
    <source>
        <dbReference type="Proteomes" id="UP000199417"/>
    </source>
</evidence>
<dbReference type="InterPro" id="IPR045020">
    <property type="entry name" value="PRX_1cys"/>
</dbReference>
<organism evidence="11 12">
    <name type="scientific">Rhodococcus tukisamuensis</name>
    <dbReference type="NCBI Taxonomy" id="168276"/>
    <lineage>
        <taxon>Bacteria</taxon>
        <taxon>Bacillati</taxon>
        <taxon>Actinomycetota</taxon>
        <taxon>Actinomycetes</taxon>
        <taxon>Mycobacteriales</taxon>
        <taxon>Nocardiaceae</taxon>
        <taxon>Rhodococcus</taxon>
    </lineage>
</organism>
<gene>
    <name evidence="11" type="ORF">SAMN05444580_10497</name>
</gene>
<comment type="similarity">
    <text evidence="1">Belongs to the peroxiredoxin family. AhpC/Prx1 subfamily.</text>
</comment>
<sequence>MALLTIGDTAPDFFAQTTEGPIHFHDWIGDRWAVLFSHPRDFTPVCTTELGYMAKIKPEFDRRNVKIIGLSVDPLDNHTRWADDIAETQGVAPNYPLIADTDFAVSKAYGMLPADTVGDPCVRTPAENATLRNVFVIGPDKKFKLVLVYPMTTGRNFDEVLRVIDSLQLTALHGLATPAQWRQGDDVIIAGSVTDEEARRIYPDGWRAPRPYLRIVASPPSTSMSGQADQHEAAAQR</sequence>
<dbReference type="GO" id="GO:0033554">
    <property type="term" value="P:cellular response to stress"/>
    <property type="evidence" value="ECO:0007669"/>
    <property type="project" value="TreeGrafter"/>
</dbReference>
<dbReference type="STRING" id="168276.SAMN05444580_10497"/>
<dbReference type="GO" id="GO:0042744">
    <property type="term" value="P:hydrogen peroxide catabolic process"/>
    <property type="evidence" value="ECO:0007669"/>
    <property type="project" value="TreeGrafter"/>
</dbReference>
<comment type="similarity">
    <text evidence="6">Belongs to the peroxiredoxin family. Prx6 subfamily.</text>
</comment>
<keyword evidence="3" id="KW-0049">Antioxidant</keyword>
<comment type="function">
    <text evidence="7">Thiol-specific peroxidase that catalyzes the reduction of hydrogen peroxide and organic hydroperoxides to water and alcohols, respectively. Plays a role in cell protection against oxidative stress by detoxifying peroxides.</text>
</comment>
<evidence type="ECO:0000256" key="3">
    <source>
        <dbReference type="ARBA" id="ARBA00022862"/>
    </source>
</evidence>
<dbReference type="Gene3D" id="3.30.1020.10">
    <property type="entry name" value="Antioxidant, Horf6, Chain A, domain2"/>
    <property type="match status" value="1"/>
</dbReference>
<dbReference type="Proteomes" id="UP000199417">
    <property type="component" value="Unassembled WGS sequence"/>
</dbReference>
<evidence type="ECO:0000256" key="8">
    <source>
        <dbReference type="PIRSR" id="PIRSR000239-1"/>
    </source>
</evidence>
<evidence type="ECO:0000256" key="1">
    <source>
        <dbReference type="ARBA" id="ARBA00009796"/>
    </source>
</evidence>
<dbReference type="EMBL" id="FNAB01000004">
    <property type="protein sequence ID" value="SDD37257.1"/>
    <property type="molecule type" value="Genomic_DNA"/>
</dbReference>
<dbReference type="InterPro" id="IPR013766">
    <property type="entry name" value="Thioredoxin_domain"/>
</dbReference>
<evidence type="ECO:0000256" key="9">
    <source>
        <dbReference type="SAM" id="MobiDB-lite"/>
    </source>
</evidence>
<dbReference type="AlphaFoldDB" id="A0A1G6U9J7"/>
<feature type="compositionally biased region" description="Polar residues" evidence="9">
    <location>
        <begin position="219"/>
        <end position="228"/>
    </location>
</feature>
<evidence type="ECO:0000256" key="6">
    <source>
        <dbReference type="ARBA" id="ARBA00025719"/>
    </source>
</evidence>
<dbReference type="GO" id="GO:0045454">
    <property type="term" value="P:cell redox homeostasis"/>
    <property type="evidence" value="ECO:0007669"/>
    <property type="project" value="TreeGrafter"/>
</dbReference>
<keyword evidence="5" id="KW-0676">Redox-active center</keyword>
<evidence type="ECO:0000256" key="7">
    <source>
        <dbReference type="ARBA" id="ARBA00037420"/>
    </source>
</evidence>
<reference evidence="11 12" key="1">
    <citation type="submission" date="2016-10" db="EMBL/GenBank/DDBJ databases">
        <authorList>
            <person name="de Groot N.N."/>
        </authorList>
    </citation>
    <scope>NUCLEOTIDE SEQUENCE [LARGE SCALE GENOMIC DNA]</scope>
    <source>
        <strain evidence="11 12">JCM 11308</strain>
    </source>
</reference>
<keyword evidence="2" id="KW-0575">Peroxidase</keyword>
<name>A0A1G6U9J7_9NOCA</name>
<feature type="active site" description="Cysteine sulfenic acid (-SOH) intermediate; for peroxidase activity" evidence="8">
    <location>
        <position position="46"/>
    </location>
</feature>
<dbReference type="Pfam" id="PF10417">
    <property type="entry name" value="1-cysPrx_C"/>
    <property type="match status" value="1"/>
</dbReference>
<dbReference type="FunFam" id="3.40.30.10:FF:000011">
    <property type="entry name" value="Peroxiredoxin PRX1"/>
    <property type="match status" value="1"/>
</dbReference>
<dbReference type="PIRSF" id="PIRSF000239">
    <property type="entry name" value="AHPC"/>
    <property type="match status" value="1"/>
</dbReference>
<dbReference type="Gene3D" id="3.40.30.10">
    <property type="entry name" value="Glutaredoxin"/>
    <property type="match status" value="1"/>
</dbReference>
<evidence type="ECO:0000313" key="11">
    <source>
        <dbReference type="EMBL" id="SDD37257.1"/>
    </source>
</evidence>
<keyword evidence="12" id="KW-1185">Reference proteome</keyword>
<dbReference type="InterPro" id="IPR024706">
    <property type="entry name" value="Peroxiredoxin_AhpC-typ"/>
</dbReference>
<dbReference type="CDD" id="cd03016">
    <property type="entry name" value="PRX_1cys"/>
    <property type="match status" value="1"/>
</dbReference>
<dbReference type="InterPro" id="IPR000866">
    <property type="entry name" value="AhpC/TSA"/>
</dbReference>
<feature type="region of interest" description="Disordered" evidence="9">
    <location>
        <begin position="217"/>
        <end position="237"/>
    </location>
</feature>
<evidence type="ECO:0000259" key="10">
    <source>
        <dbReference type="PROSITE" id="PS51352"/>
    </source>
</evidence>
<proteinExistence type="inferred from homology"/>
<dbReference type="InterPro" id="IPR019479">
    <property type="entry name" value="Peroxiredoxin_C"/>
</dbReference>
<dbReference type="PANTHER" id="PTHR10681:SF128">
    <property type="entry name" value="THIOREDOXIN-DEPENDENT PEROXIDE REDUCTASE, MITOCHONDRIAL"/>
    <property type="match status" value="1"/>
</dbReference>
<dbReference type="Pfam" id="PF00578">
    <property type="entry name" value="AhpC-TSA"/>
    <property type="match status" value="1"/>
</dbReference>
<evidence type="ECO:0000256" key="4">
    <source>
        <dbReference type="ARBA" id="ARBA00023002"/>
    </source>
</evidence>
<dbReference type="PROSITE" id="PS51352">
    <property type="entry name" value="THIOREDOXIN_2"/>
    <property type="match status" value="1"/>
</dbReference>
<feature type="domain" description="Thioredoxin" evidence="10">
    <location>
        <begin position="4"/>
        <end position="169"/>
    </location>
</feature>
<dbReference type="SUPFAM" id="SSF52833">
    <property type="entry name" value="Thioredoxin-like"/>
    <property type="match status" value="1"/>
</dbReference>
<accession>A0A1G6U9J7</accession>